<dbReference type="EMBL" id="BKCJ010008672">
    <property type="protein sequence ID" value="GEU83380.1"/>
    <property type="molecule type" value="Genomic_DNA"/>
</dbReference>
<protein>
    <submittedName>
        <fullName evidence="1">Importin-beta domain, armadillo-type fold protein</fullName>
    </submittedName>
</protein>
<proteinExistence type="predicted"/>
<sequence length="164" mass="19287">MTKVIKEEFKKLGLLEIDDDLFTYDTQLGMIFIEFFRLSRINDDLFNYEIKVPKPTICVEQRTSDLTHNDLEDYEWKRNYEECEKIYAEVVMFVNKRLIRLIDVTMEQWLNLKYGDHKTMDKNVKKGVIGTGNLELQVGWGSGQEANPTDSGQVVGRRWGKRVL</sequence>
<evidence type="ECO:0000313" key="1">
    <source>
        <dbReference type="EMBL" id="GEU83380.1"/>
    </source>
</evidence>
<accession>A0A6L2NBB7</accession>
<name>A0A6L2NBB7_TANCI</name>
<dbReference type="AlphaFoldDB" id="A0A6L2NBB7"/>
<gene>
    <name evidence="1" type="ORF">Tci_055358</name>
</gene>
<organism evidence="1">
    <name type="scientific">Tanacetum cinerariifolium</name>
    <name type="common">Dalmatian daisy</name>
    <name type="synonym">Chrysanthemum cinerariifolium</name>
    <dbReference type="NCBI Taxonomy" id="118510"/>
    <lineage>
        <taxon>Eukaryota</taxon>
        <taxon>Viridiplantae</taxon>
        <taxon>Streptophyta</taxon>
        <taxon>Embryophyta</taxon>
        <taxon>Tracheophyta</taxon>
        <taxon>Spermatophyta</taxon>
        <taxon>Magnoliopsida</taxon>
        <taxon>eudicotyledons</taxon>
        <taxon>Gunneridae</taxon>
        <taxon>Pentapetalae</taxon>
        <taxon>asterids</taxon>
        <taxon>campanulids</taxon>
        <taxon>Asterales</taxon>
        <taxon>Asteraceae</taxon>
        <taxon>Asteroideae</taxon>
        <taxon>Anthemideae</taxon>
        <taxon>Anthemidinae</taxon>
        <taxon>Tanacetum</taxon>
    </lineage>
</organism>
<reference evidence="1" key="1">
    <citation type="journal article" date="2019" name="Sci. Rep.">
        <title>Draft genome of Tanacetum cinerariifolium, the natural source of mosquito coil.</title>
        <authorList>
            <person name="Yamashiro T."/>
            <person name="Shiraishi A."/>
            <person name="Satake H."/>
            <person name="Nakayama K."/>
        </authorList>
    </citation>
    <scope>NUCLEOTIDE SEQUENCE</scope>
</reference>
<comment type="caution">
    <text evidence="1">The sequence shown here is derived from an EMBL/GenBank/DDBJ whole genome shotgun (WGS) entry which is preliminary data.</text>
</comment>